<evidence type="ECO:0000313" key="4">
    <source>
        <dbReference type="EMBL" id="RPB19416.1"/>
    </source>
</evidence>
<dbReference type="OrthoDB" id="296187at2759"/>
<organism evidence="4 5">
    <name type="scientific">Terfezia boudieri ATCC MYA-4762</name>
    <dbReference type="NCBI Taxonomy" id="1051890"/>
    <lineage>
        <taxon>Eukaryota</taxon>
        <taxon>Fungi</taxon>
        <taxon>Dikarya</taxon>
        <taxon>Ascomycota</taxon>
        <taxon>Pezizomycotina</taxon>
        <taxon>Pezizomycetes</taxon>
        <taxon>Pezizales</taxon>
        <taxon>Pezizaceae</taxon>
        <taxon>Terfezia</taxon>
    </lineage>
</organism>
<keyword evidence="3" id="KW-0493">Microtubule</keyword>
<evidence type="ECO:0000256" key="1">
    <source>
        <dbReference type="ARBA" id="ARBA00006806"/>
    </source>
</evidence>
<dbReference type="SUPFAM" id="SSF46988">
    <property type="entry name" value="Tubulin chaperone cofactor A"/>
    <property type="match status" value="1"/>
</dbReference>
<keyword evidence="3" id="KW-0963">Cytoplasm</keyword>
<keyword evidence="2 3" id="KW-0143">Chaperone</keyword>
<dbReference type="FunCoup" id="A0A3N4L9V8">
    <property type="interactions" value="665"/>
</dbReference>
<dbReference type="Pfam" id="PF02970">
    <property type="entry name" value="TBCA"/>
    <property type="match status" value="1"/>
</dbReference>
<keyword evidence="3" id="KW-0206">Cytoskeleton</keyword>
<evidence type="ECO:0000256" key="2">
    <source>
        <dbReference type="ARBA" id="ARBA00023186"/>
    </source>
</evidence>
<dbReference type="AlphaFoldDB" id="A0A3N4L9V8"/>
<dbReference type="InParanoid" id="A0A3N4L9V8"/>
<evidence type="ECO:0000313" key="5">
    <source>
        <dbReference type="Proteomes" id="UP000267821"/>
    </source>
</evidence>
<dbReference type="GO" id="GO:0048487">
    <property type="term" value="F:beta-tubulin binding"/>
    <property type="evidence" value="ECO:0007669"/>
    <property type="project" value="InterPro"/>
</dbReference>
<proteinExistence type="inferred from homology"/>
<reference evidence="4 5" key="1">
    <citation type="journal article" date="2018" name="Nat. Ecol. Evol.">
        <title>Pezizomycetes genomes reveal the molecular basis of ectomycorrhizal truffle lifestyle.</title>
        <authorList>
            <person name="Murat C."/>
            <person name="Payen T."/>
            <person name="Noel B."/>
            <person name="Kuo A."/>
            <person name="Morin E."/>
            <person name="Chen J."/>
            <person name="Kohler A."/>
            <person name="Krizsan K."/>
            <person name="Balestrini R."/>
            <person name="Da Silva C."/>
            <person name="Montanini B."/>
            <person name="Hainaut M."/>
            <person name="Levati E."/>
            <person name="Barry K.W."/>
            <person name="Belfiori B."/>
            <person name="Cichocki N."/>
            <person name="Clum A."/>
            <person name="Dockter R.B."/>
            <person name="Fauchery L."/>
            <person name="Guy J."/>
            <person name="Iotti M."/>
            <person name="Le Tacon F."/>
            <person name="Lindquist E.A."/>
            <person name="Lipzen A."/>
            <person name="Malagnac F."/>
            <person name="Mello A."/>
            <person name="Molinier V."/>
            <person name="Miyauchi S."/>
            <person name="Poulain J."/>
            <person name="Riccioni C."/>
            <person name="Rubini A."/>
            <person name="Sitrit Y."/>
            <person name="Splivallo R."/>
            <person name="Traeger S."/>
            <person name="Wang M."/>
            <person name="Zifcakova L."/>
            <person name="Wipf D."/>
            <person name="Zambonelli A."/>
            <person name="Paolocci F."/>
            <person name="Nowrousian M."/>
            <person name="Ottonello S."/>
            <person name="Baldrian P."/>
            <person name="Spatafora J.W."/>
            <person name="Henrissat B."/>
            <person name="Nagy L.G."/>
            <person name="Aury J.M."/>
            <person name="Wincker P."/>
            <person name="Grigoriev I.V."/>
            <person name="Bonfante P."/>
            <person name="Martin F.M."/>
        </authorList>
    </citation>
    <scope>NUCLEOTIDE SEQUENCE [LARGE SCALE GENOMIC DNA]</scope>
    <source>
        <strain evidence="4 5">ATCC MYA-4762</strain>
    </source>
</reference>
<comment type="subcellular location">
    <subcellularLocation>
        <location evidence="3">Cytoplasm</location>
        <location evidence="3">Cytoskeleton</location>
    </subcellularLocation>
</comment>
<keyword evidence="5" id="KW-1185">Reference proteome</keyword>
<dbReference type="EMBL" id="ML121589">
    <property type="protein sequence ID" value="RPB19416.1"/>
    <property type="molecule type" value="Genomic_DNA"/>
</dbReference>
<comment type="subunit">
    <text evidence="3">Supercomplex made of cofactors A to E. Cofactors A and D function by capturing and stabilizing tubulin in a quasi-native conformation. Cofactor E binds to the cofactor D-tubulin complex; interaction with cofactor C then causes the release of tubulin polypeptides that are committed to the native state.</text>
</comment>
<accession>A0A3N4L9V8</accession>
<dbReference type="InterPro" id="IPR004226">
    <property type="entry name" value="TBCA"/>
</dbReference>
<dbReference type="InterPro" id="IPR036126">
    <property type="entry name" value="TBCA_sf"/>
</dbReference>
<gene>
    <name evidence="4" type="ORF">L211DRAFT_842660</name>
</gene>
<dbReference type="PANTHER" id="PTHR21500:SF0">
    <property type="entry name" value="TUBULIN-SPECIFIC CHAPERONE A"/>
    <property type="match status" value="1"/>
</dbReference>
<name>A0A3N4L9V8_9PEZI</name>
<protein>
    <recommendedName>
        <fullName evidence="3">Tubulin-specific chaperone A</fullName>
    </recommendedName>
</protein>
<dbReference type="GO" id="GO:0005829">
    <property type="term" value="C:cytosol"/>
    <property type="evidence" value="ECO:0007669"/>
    <property type="project" value="TreeGrafter"/>
</dbReference>
<comment type="similarity">
    <text evidence="1 3">Belongs to the TBCA family.</text>
</comment>
<dbReference type="Proteomes" id="UP000267821">
    <property type="component" value="Unassembled WGS sequence"/>
</dbReference>
<dbReference type="GO" id="GO:0005874">
    <property type="term" value="C:microtubule"/>
    <property type="evidence" value="ECO:0007669"/>
    <property type="project" value="UniProtKB-KW"/>
</dbReference>
<dbReference type="STRING" id="1051890.A0A3N4L9V8"/>
<dbReference type="PANTHER" id="PTHR21500">
    <property type="entry name" value="TUBULIN-SPECIFIC CHAPERONE A"/>
    <property type="match status" value="1"/>
</dbReference>
<sequence>MPPPSALDIRTSSVVRLIKEESSYHKELASAKKSLEKMLAGEEPDEYELRQQRKVVEETKAMIPEVRTRLQTALEALKFQLELQKSPESEPAQCKEKAQKAIDDAQKLLGEALE</sequence>
<dbReference type="GO" id="GO:0007021">
    <property type="term" value="P:tubulin complex assembly"/>
    <property type="evidence" value="ECO:0007669"/>
    <property type="project" value="UniProtKB-UniRule"/>
</dbReference>
<dbReference type="GO" id="GO:0007023">
    <property type="term" value="P:post-chaperonin tubulin folding pathway"/>
    <property type="evidence" value="ECO:0007669"/>
    <property type="project" value="UniProtKB-UniRule"/>
</dbReference>
<dbReference type="Gene3D" id="1.20.58.90">
    <property type="match status" value="1"/>
</dbReference>
<evidence type="ECO:0000256" key="3">
    <source>
        <dbReference type="RuleBase" id="RU364030"/>
    </source>
</evidence>